<accession>A0A8E0WTH2</accession>
<evidence type="ECO:0000313" key="2">
    <source>
        <dbReference type="EMBL" id="KER37021.1"/>
    </source>
</evidence>
<dbReference type="RefSeq" id="WP_020820156.1">
    <property type="nucleotide sequence ID" value="NZ_JANF02000036.1"/>
</dbReference>
<feature type="transmembrane region" description="Helical" evidence="1">
    <location>
        <begin position="47"/>
        <end position="66"/>
    </location>
</feature>
<protein>
    <submittedName>
        <fullName evidence="2">Uncharacterized protein</fullName>
    </submittedName>
</protein>
<proteinExistence type="predicted"/>
<keyword evidence="1" id="KW-0472">Membrane</keyword>
<sequence>MNDVIGTLCRWMSPRLEGRMAALILPALATAAFLMFFATAYRWVDDLLVAGVIAMVAPMMVLPLLLRRRGVN</sequence>
<dbReference type="Proteomes" id="UP000028135">
    <property type="component" value="Unassembled WGS sequence"/>
</dbReference>
<gene>
    <name evidence="2" type="ORF">AL00_07570</name>
</gene>
<keyword evidence="1" id="KW-1133">Transmembrane helix</keyword>
<organism evidence="2 3">
    <name type="scientific">Sphingobium indicum F2</name>
    <dbReference type="NCBI Taxonomy" id="1450518"/>
    <lineage>
        <taxon>Bacteria</taxon>
        <taxon>Pseudomonadati</taxon>
        <taxon>Pseudomonadota</taxon>
        <taxon>Alphaproteobacteria</taxon>
        <taxon>Sphingomonadales</taxon>
        <taxon>Sphingomonadaceae</taxon>
        <taxon>Sphingobium</taxon>
    </lineage>
</organism>
<dbReference type="EMBL" id="JANF02000036">
    <property type="protein sequence ID" value="KER37021.1"/>
    <property type="molecule type" value="Genomic_DNA"/>
</dbReference>
<keyword evidence="1" id="KW-0812">Transmembrane</keyword>
<comment type="caution">
    <text evidence="2">The sequence shown here is derived from an EMBL/GenBank/DDBJ whole genome shotgun (WGS) entry which is preliminary data.</text>
</comment>
<dbReference type="AlphaFoldDB" id="A0A8E0WTH2"/>
<feature type="transmembrane region" description="Helical" evidence="1">
    <location>
        <begin position="20"/>
        <end position="41"/>
    </location>
</feature>
<name>A0A8E0WTH2_9SPHN</name>
<reference evidence="2 3" key="1">
    <citation type="submission" date="2014-05" db="EMBL/GenBank/DDBJ databases">
        <title>Genome Announcement of Sphingobium lucknowense F2.</title>
        <authorList>
            <person name="Lal R."/>
            <person name="Negi V."/>
            <person name="Lata P."/>
            <person name="Sangwan N."/>
            <person name="Gupta S.K."/>
            <person name="Rao D.L.N."/>
            <person name="Das S."/>
        </authorList>
    </citation>
    <scope>NUCLEOTIDE SEQUENCE [LARGE SCALE GENOMIC DNA]</scope>
    <source>
        <strain evidence="2 3">F2</strain>
    </source>
</reference>
<evidence type="ECO:0000256" key="1">
    <source>
        <dbReference type="SAM" id="Phobius"/>
    </source>
</evidence>
<evidence type="ECO:0000313" key="3">
    <source>
        <dbReference type="Proteomes" id="UP000028135"/>
    </source>
</evidence>